<evidence type="ECO:0000313" key="1">
    <source>
        <dbReference type="EMBL" id="MBL1091982.1"/>
    </source>
</evidence>
<name>A0ABS1MW19_9ACTN</name>
<accession>A0ABS1MW19</accession>
<sequence>MRRGLRLAAHQLATYQLAVRQLPLARRSGWARQAEEGVGMTVLRKFTVFPSSR</sequence>
<proteinExistence type="predicted"/>
<protein>
    <submittedName>
        <fullName evidence="1">Uncharacterized protein</fullName>
    </submittedName>
</protein>
<comment type="caution">
    <text evidence="1">The sequence shown here is derived from an EMBL/GenBank/DDBJ whole genome shotgun (WGS) entry which is preliminary data.</text>
</comment>
<organism evidence="1 2">
    <name type="scientific">Streptomyces siderophoricus</name>
    <dbReference type="NCBI Taxonomy" id="2802281"/>
    <lineage>
        <taxon>Bacteria</taxon>
        <taxon>Bacillati</taxon>
        <taxon>Actinomycetota</taxon>
        <taxon>Actinomycetes</taxon>
        <taxon>Kitasatosporales</taxon>
        <taxon>Streptomycetaceae</taxon>
        <taxon>Streptomyces</taxon>
    </lineage>
</organism>
<gene>
    <name evidence="1" type="ORF">JK360_21765</name>
</gene>
<keyword evidence="2" id="KW-1185">Reference proteome</keyword>
<dbReference type="EMBL" id="JAERRI010000011">
    <property type="protein sequence ID" value="MBL1091982.1"/>
    <property type="molecule type" value="Genomic_DNA"/>
</dbReference>
<evidence type="ECO:0000313" key="2">
    <source>
        <dbReference type="Proteomes" id="UP000629371"/>
    </source>
</evidence>
<reference evidence="1 2" key="1">
    <citation type="submission" date="2021-01" db="EMBL/GenBank/DDBJ databases">
        <title>WGS of actinomycetes isolated from Thailand.</title>
        <authorList>
            <person name="Thawai C."/>
        </authorList>
    </citation>
    <scope>NUCLEOTIDE SEQUENCE [LARGE SCALE GENOMIC DNA]</scope>
    <source>
        <strain evidence="1 2">CH9-7</strain>
    </source>
</reference>
<dbReference type="Proteomes" id="UP000629371">
    <property type="component" value="Unassembled WGS sequence"/>
</dbReference>
<dbReference type="RefSeq" id="WP_201806944.1">
    <property type="nucleotide sequence ID" value="NZ_JAERRI010000011.1"/>
</dbReference>